<evidence type="ECO:0000313" key="4">
    <source>
        <dbReference type="Proteomes" id="UP001530400"/>
    </source>
</evidence>
<dbReference type="EMBL" id="JALLPJ020000874">
    <property type="protein sequence ID" value="KAL3780799.1"/>
    <property type="molecule type" value="Genomic_DNA"/>
</dbReference>
<evidence type="ECO:0000256" key="1">
    <source>
        <dbReference type="ARBA" id="ARBA00007884"/>
    </source>
</evidence>
<gene>
    <name evidence="3" type="ORF">ACHAWO_004445</name>
</gene>
<accession>A0ABD3NYQ9</accession>
<dbReference type="PANTHER" id="PTHR13194:SF19">
    <property type="entry name" value="NAD(P)-BINDING ROSSMANN-FOLD SUPERFAMILY PROTEIN"/>
    <property type="match status" value="1"/>
</dbReference>
<dbReference type="PANTHER" id="PTHR13194">
    <property type="entry name" value="COMPLEX I INTERMEDIATE-ASSOCIATED PROTEIN 30"/>
    <property type="match status" value="1"/>
</dbReference>
<feature type="domain" description="NADH:ubiquinone oxidoreductase intermediate-associated protein 30" evidence="2">
    <location>
        <begin position="30"/>
        <end position="198"/>
    </location>
</feature>
<dbReference type="Proteomes" id="UP001530400">
    <property type="component" value="Unassembled WGS sequence"/>
</dbReference>
<keyword evidence="4" id="KW-1185">Reference proteome</keyword>
<dbReference type="InterPro" id="IPR008979">
    <property type="entry name" value="Galactose-bd-like_sf"/>
</dbReference>
<dbReference type="AlphaFoldDB" id="A0ABD3NYQ9"/>
<protein>
    <recommendedName>
        <fullName evidence="2">NADH:ubiquinone oxidoreductase intermediate-associated protein 30 domain-containing protein</fullName>
    </recommendedName>
</protein>
<proteinExistence type="inferred from homology"/>
<organism evidence="3 4">
    <name type="scientific">Cyclotella atomus</name>
    <dbReference type="NCBI Taxonomy" id="382360"/>
    <lineage>
        <taxon>Eukaryota</taxon>
        <taxon>Sar</taxon>
        <taxon>Stramenopiles</taxon>
        <taxon>Ochrophyta</taxon>
        <taxon>Bacillariophyta</taxon>
        <taxon>Coscinodiscophyceae</taxon>
        <taxon>Thalassiosirophycidae</taxon>
        <taxon>Stephanodiscales</taxon>
        <taxon>Stephanodiscaceae</taxon>
        <taxon>Cyclotella</taxon>
    </lineage>
</organism>
<dbReference type="InterPro" id="IPR039131">
    <property type="entry name" value="NDUFAF1"/>
</dbReference>
<dbReference type="InterPro" id="IPR013857">
    <property type="entry name" value="NADH-UbQ_OxRdtase-assoc_prot30"/>
</dbReference>
<sequence>MGQILRIMSYDRAANERNAIPGLNLLGNTLKWHRLDDGVMGGQSSTLHQVESVDDGDCQQILHFTGQINTNGGGFCSIRSPIEGGLPSDTTGIRLSFIGDGKTYKFLVSDGNKSTFGPSRRSPSWQVDLPTNKQEETRVISLDSFTPSVIGGPLDTSVKLNPTEVKEMGFMLSLKLSNGESNPVETFGSGTFPFSLKIRSIEVVQASDDTESR</sequence>
<comment type="similarity">
    <text evidence="1">Belongs to the CIA30 family.</text>
</comment>
<evidence type="ECO:0000259" key="2">
    <source>
        <dbReference type="Pfam" id="PF08547"/>
    </source>
</evidence>
<comment type="caution">
    <text evidence="3">The sequence shown here is derived from an EMBL/GenBank/DDBJ whole genome shotgun (WGS) entry which is preliminary data.</text>
</comment>
<evidence type="ECO:0000313" key="3">
    <source>
        <dbReference type="EMBL" id="KAL3780799.1"/>
    </source>
</evidence>
<dbReference type="Pfam" id="PF08547">
    <property type="entry name" value="CIA30"/>
    <property type="match status" value="1"/>
</dbReference>
<name>A0ABD3NYQ9_9STRA</name>
<reference evidence="3 4" key="1">
    <citation type="submission" date="2024-10" db="EMBL/GenBank/DDBJ databases">
        <title>Updated reference genomes for cyclostephanoid diatoms.</title>
        <authorList>
            <person name="Roberts W.R."/>
            <person name="Alverson A.J."/>
        </authorList>
    </citation>
    <scope>NUCLEOTIDE SEQUENCE [LARGE SCALE GENOMIC DNA]</scope>
    <source>
        <strain evidence="3 4">AJA010-31</strain>
    </source>
</reference>
<dbReference type="SUPFAM" id="SSF49785">
    <property type="entry name" value="Galactose-binding domain-like"/>
    <property type="match status" value="1"/>
</dbReference>